<dbReference type="AlphaFoldDB" id="A0A0C3A4G4"/>
<reference evidence="2" key="2">
    <citation type="submission" date="2015-01" db="EMBL/GenBank/DDBJ databases">
        <title>Evolutionary Origins and Diversification of the Mycorrhizal Mutualists.</title>
        <authorList>
            <consortium name="DOE Joint Genome Institute"/>
            <consortium name="Mycorrhizal Genomics Consortium"/>
            <person name="Kohler A."/>
            <person name="Kuo A."/>
            <person name="Nagy L.G."/>
            <person name="Floudas D."/>
            <person name="Copeland A."/>
            <person name="Barry K.W."/>
            <person name="Cichocki N."/>
            <person name="Veneault-Fourrey C."/>
            <person name="LaButti K."/>
            <person name="Lindquist E.A."/>
            <person name="Lipzen A."/>
            <person name="Lundell T."/>
            <person name="Morin E."/>
            <person name="Murat C."/>
            <person name="Riley R."/>
            <person name="Ohm R."/>
            <person name="Sun H."/>
            <person name="Tunlid A."/>
            <person name="Henrissat B."/>
            <person name="Grigoriev I.V."/>
            <person name="Hibbett D.S."/>
            <person name="Martin F."/>
        </authorList>
    </citation>
    <scope>NUCLEOTIDE SEQUENCE [LARGE SCALE GENOMIC DNA]</scope>
    <source>
        <strain evidence="2">Foug A</strain>
    </source>
</reference>
<evidence type="ECO:0000313" key="2">
    <source>
        <dbReference type="Proteomes" id="UP000053989"/>
    </source>
</evidence>
<organism evidence="1 2">
    <name type="scientific">Scleroderma citrinum Foug A</name>
    <dbReference type="NCBI Taxonomy" id="1036808"/>
    <lineage>
        <taxon>Eukaryota</taxon>
        <taxon>Fungi</taxon>
        <taxon>Dikarya</taxon>
        <taxon>Basidiomycota</taxon>
        <taxon>Agaricomycotina</taxon>
        <taxon>Agaricomycetes</taxon>
        <taxon>Agaricomycetidae</taxon>
        <taxon>Boletales</taxon>
        <taxon>Sclerodermatineae</taxon>
        <taxon>Sclerodermataceae</taxon>
        <taxon>Scleroderma</taxon>
    </lineage>
</organism>
<evidence type="ECO:0000313" key="1">
    <source>
        <dbReference type="EMBL" id="KIM68563.1"/>
    </source>
</evidence>
<name>A0A0C3A4G4_9AGAM</name>
<accession>A0A0C3A4G4</accession>
<keyword evidence="2" id="KW-1185">Reference proteome</keyword>
<reference evidence="1 2" key="1">
    <citation type="submission" date="2014-04" db="EMBL/GenBank/DDBJ databases">
        <authorList>
            <consortium name="DOE Joint Genome Institute"/>
            <person name="Kuo A."/>
            <person name="Kohler A."/>
            <person name="Nagy L.G."/>
            <person name="Floudas D."/>
            <person name="Copeland A."/>
            <person name="Barry K.W."/>
            <person name="Cichocki N."/>
            <person name="Veneault-Fourrey C."/>
            <person name="LaButti K."/>
            <person name="Lindquist E.A."/>
            <person name="Lipzen A."/>
            <person name="Lundell T."/>
            <person name="Morin E."/>
            <person name="Murat C."/>
            <person name="Sun H."/>
            <person name="Tunlid A."/>
            <person name="Henrissat B."/>
            <person name="Grigoriev I.V."/>
            <person name="Hibbett D.S."/>
            <person name="Martin F."/>
            <person name="Nordberg H.P."/>
            <person name="Cantor M.N."/>
            <person name="Hua S.X."/>
        </authorList>
    </citation>
    <scope>NUCLEOTIDE SEQUENCE [LARGE SCALE GENOMIC DNA]</scope>
    <source>
        <strain evidence="1 2">Foug A</strain>
    </source>
</reference>
<dbReference type="Proteomes" id="UP000053989">
    <property type="component" value="Unassembled WGS sequence"/>
</dbReference>
<dbReference type="HOGENOM" id="CLU_2623445_0_0_1"/>
<dbReference type="InParanoid" id="A0A0C3A4G4"/>
<dbReference type="EMBL" id="KN822008">
    <property type="protein sequence ID" value="KIM68563.1"/>
    <property type="molecule type" value="Genomic_DNA"/>
</dbReference>
<sequence>MAVRSPLILKVPSSPGLNHTNASNVSLGRWCSMSVCMEYPATSAVSLDAQISYSHPQDHPAHVSGVCASCSNLQVQWI</sequence>
<gene>
    <name evidence="1" type="ORF">SCLCIDRAFT_879938</name>
</gene>
<proteinExistence type="predicted"/>
<protein>
    <submittedName>
        <fullName evidence="1">Uncharacterized protein</fullName>
    </submittedName>
</protein>